<keyword evidence="4" id="KW-1185">Reference proteome</keyword>
<proteinExistence type="predicted"/>
<comment type="caution">
    <text evidence="3">The sequence shown here is derived from an EMBL/GenBank/DDBJ whole genome shotgun (WGS) entry which is preliminary data.</text>
</comment>
<evidence type="ECO:0000256" key="1">
    <source>
        <dbReference type="SAM" id="SignalP"/>
    </source>
</evidence>
<evidence type="ECO:0000259" key="2">
    <source>
        <dbReference type="Pfam" id="PF10017"/>
    </source>
</evidence>
<feature type="domain" description="Histidine-specific methyltransferase SAM-dependent" evidence="2">
    <location>
        <begin position="91"/>
        <end position="295"/>
    </location>
</feature>
<dbReference type="SUPFAM" id="SSF159800">
    <property type="entry name" value="PrpR receptor domain-like"/>
    <property type="match status" value="1"/>
</dbReference>
<dbReference type="AlphaFoldDB" id="A0A8K0WJ93"/>
<feature type="chain" id="PRO_5035458868" description="Histidine-specific methyltransferase SAM-dependent domain-containing protein" evidence="1">
    <location>
        <begin position="20"/>
        <end position="342"/>
    </location>
</feature>
<sequence length="342" mass="38805">MPPLSFLLSLLALCALIGAQDICKPVSLFKHAHCPLPSRLLSSDHPIISLSRDHDRLQKDLEDTYRNGGQILKEYFYDHGNWDSVAQKSPQTDGDLDLLYQHMPHIVGKLESSSIIFELGPSTYMKKSRAILDALEATGFHYWYVLVEYNQDIISKIEELQKDYSRITFIVICGDFDQAFPIARELAHGRTAALISLGSTYTNAERNVLGNRFGTWGSIVSAMGVSQDLKAKEQADDWHKHYHSPEMMKFIFDAFKRADKIIGKTLFSDSIPLRCRHTPTSHAYRFRLNNGEIIEVFLSIKSNDAAILDPSIHKPMVFSEVLGAESTTMKLFIFDNPHVREE</sequence>
<feature type="signal peptide" evidence="1">
    <location>
        <begin position="1"/>
        <end position="19"/>
    </location>
</feature>
<accession>A0A8K0WJ93</accession>
<dbReference type="Proteomes" id="UP000813444">
    <property type="component" value="Unassembled WGS sequence"/>
</dbReference>
<dbReference type="InterPro" id="IPR029063">
    <property type="entry name" value="SAM-dependent_MTases_sf"/>
</dbReference>
<protein>
    <recommendedName>
        <fullName evidence="2">Histidine-specific methyltransferase SAM-dependent domain-containing protein</fullName>
    </recommendedName>
</protein>
<organism evidence="3 4">
    <name type="scientific">Stachybotrys elegans</name>
    <dbReference type="NCBI Taxonomy" id="80388"/>
    <lineage>
        <taxon>Eukaryota</taxon>
        <taxon>Fungi</taxon>
        <taxon>Dikarya</taxon>
        <taxon>Ascomycota</taxon>
        <taxon>Pezizomycotina</taxon>
        <taxon>Sordariomycetes</taxon>
        <taxon>Hypocreomycetidae</taxon>
        <taxon>Hypocreales</taxon>
        <taxon>Stachybotryaceae</taxon>
        <taxon>Stachybotrys</taxon>
    </lineage>
</organism>
<name>A0A8K0WJ93_9HYPO</name>
<evidence type="ECO:0000313" key="4">
    <source>
        <dbReference type="Proteomes" id="UP000813444"/>
    </source>
</evidence>
<gene>
    <name evidence="3" type="ORF">B0I35DRAFT_446208</name>
</gene>
<dbReference type="EMBL" id="JAGPNK010000029">
    <property type="protein sequence ID" value="KAH7303724.1"/>
    <property type="molecule type" value="Genomic_DNA"/>
</dbReference>
<evidence type="ECO:0000313" key="3">
    <source>
        <dbReference type="EMBL" id="KAH7303724.1"/>
    </source>
</evidence>
<dbReference type="InterPro" id="IPR019257">
    <property type="entry name" value="MeTrfase_dom"/>
</dbReference>
<reference evidence="3" key="1">
    <citation type="journal article" date="2021" name="Nat. Commun.">
        <title>Genetic determinants of endophytism in the Arabidopsis root mycobiome.</title>
        <authorList>
            <person name="Mesny F."/>
            <person name="Miyauchi S."/>
            <person name="Thiergart T."/>
            <person name="Pickel B."/>
            <person name="Atanasova L."/>
            <person name="Karlsson M."/>
            <person name="Huettel B."/>
            <person name="Barry K.W."/>
            <person name="Haridas S."/>
            <person name="Chen C."/>
            <person name="Bauer D."/>
            <person name="Andreopoulos W."/>
            <person name="Pangilinan J."/>
            <person name="LaButti K."/>
            <person name="Riley R."/>
            <person name="Lipzen A."/>
            <person name="Clum A."/>
            <person name="Drula E."/>
            <person name="Henrissat B."/>
            <person name="Kohler A."/>
            <person name="Grigoriev I.V."/>
            <person name="Martin F.M."/>
            <person name="Hacquard S."/>
        </authorList>
    </citation>
    <scope>NUCLEOTIDE SEQUENCE</scope>
    <source>
        <strain evidence="3">MPI-CAGE-CH-0235</strain>
    </source>
</reference>
<dbReference type="Gene3D" id="3.40.50.150">
    <property type="entry name" value="Vaccinia Virus protein VP39"/>
    <property type="match status" value="1"/>
</dbReference>
<keyword evidence="1" id="KW-0732">Signal</keyword>
<dbReference type="Pfam" id="PF10017">
    <property type="entry name" value="Methyltransf_33"/>
    <property type="match status" value="1"/>
</dbReference>